<dbReference type="InParanoid" id="A0A2K1KNR2"/>
<dbReference type="EMBL" id="ABEU02000004">
    <property type="protein sequence ID" value="PNR55410.1"/>
    <property type="molecule type" value="Genomic_DNA"/>
</dbReference>
<dbReference type="PANTHER" id="PTHR33181">
    <property type="entry name" value="OS01G0778500 PROTEIN"/>
    <property type="match status" value="1"/>
</dbReference>
<dbReference type="AlphaFoldDB" id="A0A2K1KNR2"/>
<name>A0A2K1KNR2_PHYPA</name>
<organism evidence="1">
    <name type="scientific">Physcomitrium patens</name>
    <name type="common">Spreading-leaved earth moss</name>
    <name type="synonym">Physcomitrella patens</name>
    <dbReference type="NCBI Taxonomy" id="3218"/>
    <lineage>
        <taxon>Eukaryota</taxon>
        <taxon>Viridiplantae</taxon>
        <taxon>Streptophyta</taxon>
        <taxon>Embryophyta</taxon>
        <taxon>Bryophyta</taxon>
        <taxon>Bryophytina</taxon>
        <taxon>Bryopsida</taxon>
        <taxon>Funariidae</taxon>
        <taxon>Funariales</taxon>
        <taxon>Funariaceae</taxon>
        <taxon>Physcomitrium</taxon>
    </lineage>
</organism>
<dbReference type="Proteomes" id="UP000006727">
    <property type="component" value="Chromosome 4"/>
</dbReference>
<dbReference type="EnsemblPlants" id="Pp3c4_16391V3.1">
    <property type="protein sequence ID" value="Pp3c4_16391V3.1"/>
    <property type="gene ID" value="Pp3c4_16391"/>
</dbReference>
<dbReference type="Gramene" id="Pp3c4_16391V3.1">
    <property type="protein sequence ID" value="Pp3c4_16391V3.1"/>
    <property type="gene ID" value="Pp3c4_16391"/>
</dbReference>
<gene>
    <name evidence="1" type="ORF">PHYPA_006307</name>
</gene>
<protein>
    <submittedName>
        <fullName evidence="1 2">Uncharacterized protein</fullName>
    </submittedName>
</protein>
<keyword evidence="3" id="KW-1185">Reference proteome</keyword>
<proteinExistence type="predicted"/>
<accession>A0A2K1KNR2</accession>
<dbReference type="FunCoup" id="A0A2K1KNR2">
    <property type="interactions" value="55"/>
</dbReference>
<reference evidence="1 3" key="2">
    <citation type="journal article" date="2018" name="Plant J.">
        <title>The Physcomitrella patens chromosome-scale assembly reveals moss genome structure and evolution.</title>
        <authorList>
            <person name="Lang D."/>
            <person name="Ullrich K.K."/>
            <person name="Murat F."/>
            <person name="Fuchs J."/>
            <person name="Jenkins J."/>
            <person name="Haas F.B."/>
            <person name="Piednoel M."/>
            <person name="Gundlach H."/>
            <person name="Van Bel M."/>
            <person name="Meyberg R."/>
            <person name="Vives C."/>
            <person name="Morata J."/>
            <person name="Symeonidi A."/>
            <person name="Hiss M."/>
            <person name="Muchero W."/>
            <person name="Kamisugi Y."/>
            <person name="Saleh O."/>
            <person name="Blanc G."/>
            <person name="Decker E.L."/>
            <person name="van Gessel N."/>
            <person name="Grimwood J."/>
            <person name="Hayes R.D."/>
            <person name="Graham S.W."/>
            <person name="Gunter L.E."/>
            <person name="McDaniel S.F."/>
            <person name="Hoernstein S.N.W."/>
            <person name="Larsson A."/>
            <person name="Li F.W."/>
            <person name="Perroud P.F."/>
            <person name="Phillips J."/>
            <person name="Ranjan P."/>
            <person name="Rokshar D.S."/>
            <person name="Rothfels C.J."/>
            <person name="Schneider L."/>
            <person name="Shu S."/>
            <person name="Stevenson D.W."/>
            <person name="Thummler F."/>
            <person name="Tillich M."/>
            <person name="Villarreal Aguilar J.C."/>
            <person name="Widiez T."/>
            <person name="Wong G.K."/>
            <person name="Wymore A."/>
            <person name="Zhang Y."/>
            <person name="Zimmer A.D."/>
            <person name="Quatrano R.S."/>
            <person name="Mayer K.F.X."/>
            <person name="Goodstein D."/>
            <person name="Casacuberta J.M."/>
            <person name="Vandepoele K."/>
            <person name="Reski R."/>
            <person name="Cuming A.C."/>
            <person name="Tuskan G.A."/>
            <person name="Maumus F."/>
            <person name="Salse J."/>
            <person name="Schmutz J."/>
            <person name="Rensing S.A."/>
        </authorList>
    </citation>
    <scope>NUCLEOTIDE SEQUENCE [LARGE SCALE GENOMIC DNA]</scope>
    <source>
        <strain evidence="2 3">cv. Gransden 2004</strain>
    </source>
</reference>
<reference evidence="2" key="3">
    <citation type="submission" date="2020-12" db="UniProtKB">
        <authorList>
            <consortium name="EnsemblPlants"/>
        </authorList>
    </citation>
    <scope>IDENTIFICATION</scope>
</reference>
<evidence type="ECO:0000313" key="3">
    <source>
        <dbReference type="Proteomes" id="UP000006727"/>
    </source>
</evidence>
<evidence type="ECO:0000313" key="2">
    <source>
        <dbReference type="EnsemblPlants" id="Pp3c4_16391V3.1"/>
    </source>
</evidence>
<dbReference type="PaxDb" id="3218-PP1S13_289V6.1"/>
<dbReference type="OMA" id="WEMVQNS"/>
<reference evidence="1 3" key="1">
    <citation type="journal article" date="2008" name="Science">
        <title>The Physcomitrella genome reveals evolutionary insights into the conquest of land by plants.</title>
        <authorList>
            <person name="Rensing S."/>
            <person name="Lang D."/>
            <person name="Zimmer A."/>
            <person name="Terry A."/>
            <person name="Salamov A."/>
            <person name="Shapiro H."/>
            <person name="Nishiyama T."/>
            <person name="Perroud P.-F."/>
            <person name="Lindquist E."/>
            <person name="Kamisugi Y."/>
            <person name="Tanahashi T."/>
            <person name="Sakakibara K."/>
            <person name="Fujita T."/>
            <person name="Oishi K."/>
            <person name="Shin-I T."/>
            <person name="Kuroki Y."/>
            <person name="Toyoda A."/>
            <person name="Suzuki Y."/>
            <person name="Hashimoto A."/>
            <person name="Yamaguchi K."/>
            <person name="Sugano A."/>
            <person name="Kohara Y."/>
            <person name="Fujiyama A."/>
            <person name="Anterola A."/>
            <person name="Aoki S."/>
            <person name="Ashton N."/>
            <person name="Barbazuk W.B."/>
            <person name="Barker E."/>
            <person name="Bennetzen J."/>
            <person name="Bezanilla M."/>
            <person name="Blankenship R."/>
            <person name="Cho S.H."/>
            <person name="Dutcher S."/>
            <person name="Estelle M."/>
            <person name="Fawcett J.A."/>
            <person name="Gundlach H."/>
            <person name="Hanada K."/>
            <person name="Heyl A."/>
            <person name="Hicks K.A."/>
            <person name="Hugh J."/>
            <person name="Lohr M."/>
            <person name="Mayer K."/>
            <person name="Melkozernov A."/>
            <person name="Murata T."/>
            <person name="Nelson D."/>
            <person name="Pils B."/>
            <person name="Prigge M."/>
            <person name="Reiss B."/>
            <person name="Renner T."/>
            <person name="Rombauts S."/>
            <person name="Rushton P."/>
            <person name="Sanderfoot A."/>
            <person name="Schween G."/>
            <person name="Shiu S.-H."/>
            <person name="Stueber K."/>
            <person name="Theodoulou F.L."/>
            <person name="Tu H."/>
            <person name="Van de Peer Y."/>
            <person name="Verrier P.J."/>
            <person name="Waters E."/>
            <person name="Wood A."/>
            <person name="Yang L."/>
            <person name="Cove D."/>
            <person name="Cuming A."/>
            <person name="Hasebe M."/>
            <person name="Lucas S."/>
            <person name="Mishler D.B."/>
            <person name="Reski R."/>
            <person name="Grigoriev I."/>
            <person name="Quatrano R.S."/>
            <person name="Boore J.L."/>
        </authorList>
    </citation>
    <scope>NUCLEOTIDE SEQUENCE [LARGE SCALE GENOMIC DNA]</scope>
    <source>
        <strain evidence="2 3">cv. Gransden 2004</strain>
    </source>
</reference>
<dbReference type="PANTHER" id="PTHR33181:SF59">
    <property type="entry name" value="OVATE FAMILY PROTEIN"/>
    <property type="match status" value="1"/>
</dbReference>
<evidence type="ECO:0000313" key="1">
    <source>
        <dbReference type="EMBL" id="PNR55410.1"/>
    </source>
</evidence>
<sequence length="75" mass="8817">MRWLRKVSTPFRRVWKAIFAKLRPRKHKRGSGMGKLYNDVLSCGYDDVHTMWTILHETHAPVDSPKKHRPTVSFG</sequence>